<feature type="region of interest" description="Disordered" evidence="1">
    <location>
        <begin position="91"/>
        <end position="171"/>
    </location>
</feature>
<feature type="region of interest" description="Disordered" evidence="1">
    <location>
        <begin position="22"/>
        <end position="50"/>
    </location>
</feature>
<reference evidence="2 3" key="1">
    <citation type="submission" date="2023-09" db="EMBL/GenBank/DDBJ databases">
        <title>Genomes of two closely related lineages of the louse Polyplax serrata with different host specificities.</title>
        <authorList>
            <person name="Martinu J."/>
            <person name="Tarabai H."/>
            <person name="Stefka J."/>
            <person name="Hypsa V."/>
        </authorList>
    </citation>
    <scope>NUCLEOTIDE SEQUENCE [LARGE SCALE GENOMIC DNA]</scope>
    <source>
        <strain evidence="2">98ZLc_SE</strain>
    </source>
</reference>
<evidence type="ECO:0000313" key="3">
    <source>
        <dbReference type="Proteomes" id="UP001359485"/>
    </source>
</evidence>
<gene>
    <name evidence="2" type="ORF">RUM44_004354</name>
</gene>
<evidence type="ECO:0000313" key="2">
    <source>
        <dbReference type="EMBL" id="KAK6633747.1"/>
    </source>
</evidence>
<dbReference type="EMBL" id="JAWJWF010000004">
    <property type="protein sequence ID" value="KAK6633747.1"/>
    <property type="molecule type" value="Genomic_DNA"/>
</dbReference>
<sequence>MTKSVGPIPFIIRWIVRNKAAEKAKHVHHQQQTSQQSNNNNSIPHGGASVSVITHAPSVGVPHHTSAHHAAAAAAERGTTAYSISGILGIPHPDPNGNIPKRKRDDIHPNLSPGDPPLRPTHIVPKLVLQDRTTGFSSNGSGRRRNLDKSAQGKVAVEGQSEKPEKETSPA</sequence>
<name>A0ABR1B4F1_POLSC</name>
<feature type="compositionally biased region" description="Basic and acidic residues" evidence="1">
    <location>
        <begin position="160"/>
        <end position="171"/>
    </location>
</feature>
<feature type="compositionally biased region" description="Low complexity" evidence="1">
    <location>
        <begin position="30"/>
        <end position="42"/>
    </location>
</feature>
<keyword evidence="3" id="KW-1185">Reference proteome</keyword>
<feature type="compositionally biased region" description="Polar residues" evidence="1">
    <location>
        <begin position="131"/>
        <end position="141"/>
    </location>
</feature>
<evidence type="ECO:0000256" key="1">
    <source>
        <dbReference type="SAM" id="MobiDB-lite"/>
    </source>
</evidence>
<proteinExistence type="predicted"/>
<comment type="caution">
    <text evidence="2">The sequence shown here is derived from an EMBL/GenBank/DDBJ whole genome shotgun (WGS) entry which is preliminary data.</text>
</comment>
<accession>A0ABR1B4F1</accession>
<dbReference type="Proteomes" id="UP001359485">
    <property type="component" value="Unassembled WGS sequence"/>
</dbReference>
<organism evidence="2 3">
    <name type="scientific">Polyplax serrata</name>
    <name type="common">Common mouse louse</name>
    <dbReference type="NCBI Taxonomy" id="468196"/>
    <lineage>
        <taxon>Eukaryota</taxon>
        <taxon>Metazoa</taxon>
        <taxon>Ecdysozoa</taxon>
        <taxon>Arthropoda</taxon>
        <taxon>Hexapoda</taxon>
        <taxon>Insecta</taxon>
        <taxon>Pterygota</taxon>
        <taxon>Neoptera</taxon>
        <taxon>Paraneoptera</taxon>
        <taxon>Psocodea</taxon>
        <taxon>Troctomorpha</taxon>
        <taxon>Phthiraptera</taxon>
        <taxon>Anoplura</taxon>
        <taxon>Polyplacidae</taxon>
        <taxon>Polyplax</taxon>
    </lineage>
</organism>
<protein>
    <submittedName>
        <fullName evidence="2">Uncharacterized protein</fullName>
    </submittedName>
</protein>